<evidence type="ECO:0000313" key="1">
    <source>
        <dbReference type="EMBL" id="MPM65211.1"/>
    </source>
</evidence>
<gene>
    <name evidence="1" type="ORF">SDC9_112104</name>
</gene>
<sequence length="159" mass="17443">MGVKRDQVCGRRFRKVVPWVGLVRGIHHPLAALRGAHGVAIQLHFTGIHLVKLPCYGAAVRRKAQKCLAAVCGHKVFVSHGAGDFLFFSSFFLGRFVKEKLVVMPGKDAHGTAAKRGLILVLRGHGSSVRKIGPRGNTGINITLAGLQRLHFIHIQRYQ</sequence>
<accession>A0A645BKZ6</accession>
<comment type="caution">
    <text evidence="1">The sequence shown here is derived from an EMBL/GenBank/DDBJ whole genome shotgun (WGS) entry which is preliminary data.</text>
</comment>
<dbReference type="EMBL" id="VSSQ01020394">
    <property type="protein sequence ID" value="MPM65211.1"/>
    <property type="molecule type" value="Genomic_DNA"/>
</dbReference>
<organism evidence="1">
    <name type="scientific">bioreactor metagenome</name>
    <dbReference type="NCBI Taxonomy" id="1076179"/>
    <lineage>
        <taxon>unclassified sequences</taxon>
        <taxon>metagenomes</taxon>
        <taxon>ecological metagenomes</taxon>
    </lineage>
</organism>
<dbReference type="AlphaFoldDB" id="A0A645BKZ6"/>
<proteinExistence type="predicted"/>
<name>A0A645BKZ6_9ZZZZ</name>
<protein>
    <submittedName>
        <fullName evidence="1">Uncharacterized protein</fullName>
    </submittedName>
</protein>
<reference evidence="1" key="1">
    <citation type="submission" date="2019-08" db="EMBL/GenBank/DDBJ databases">
        <authorList>
            <person name="Kucharzyk K."/>
            <person name="Murdoch R.W."/>
            <person name="Higgins S."/>
            <person name="Loffler F."/>
        </authorList>
    </citation>
    <scope>NUCLEOTIDE SEQUENCE</scope>
</reference>